<name>A0A7J6XB19_THATH</name>
<dbReference type="EMBL" id="JABWDY010003815">
    <property type="protein sequence ID" value="KAF5205640.1"/>
    <property type="molecule type" value="Genomic_DNA"/>
</dbReference>
<reference evidence="1 2" key="1">
    <citation type="submission" date="2020-06" db="EMBL/GenBank/DDBJ databases">
        <title>Transcriptomic and genomic resources for Thalictrum thalictroides and T. hernandezii: Facilitating candidate gene discovery in an emerging model plant lineage.</title>
        <authorList>
            <person name="Arias T."/>
            <person name="Riano-Pachon D.M."/>
            <person name="Di Stilio V.S."/>
        </authorList>
    </citation>
    <scope>NUCLEOTIDE SEQUENCE [LARGE SCALE GENOMIC DNA]</scope>
    <source>
        <strain evidence="2">cv. WT478/WT964</strain>
        <tissue evidence="1">Leaves</tissue>
    </source>
</reference>
<evidence type="ECO:0000313" key="2">
    <source>
        <dbReference type="Proteomes" id="UP000554482"/>
    </source>
</evidence>
<gene>
    <name evidence="1" type="ORF">FRX31_004772</name>
</gene>
<evidence type="ECO:0000313" key="1">
    <source>
        <dbReference type="EMBL" id="KAF5205640.1"/>
    </source>
</evidence>
<proteinExistence type="predicted"/>
<accession>A0A7J6XB19</accession>
<keyword evidence="2" id="KW-1185">Reference proteome</keyword>
<protein>
    <submittedName>
        <fullName evidence="1">Uncharacterized protein</fullName>
    </submittedName>
</protein>
<comment type="caution">
    <text evidence="1">The sequence shown here is derived from an EMBL/GenBank/DDBJ whole genome shotgun (WGS) entry which is preliminary data.</text>
</comment>
<sequence length="103" mass="11092">MFVAKVGGVLGAAEADVVANVSRSESKRLRLEGIDDERALESSRMPLERGRHLTNANSGAGDLNFVGRVVAGSILPADSDKFCKTELVVLQDDLNFATYNVRL</sequence>
<organism evidence="1 2">
    <name type="scientific">Thalictrum thalictroides</name>
    <name type="common">Rue-anemone</name>
    <name type="synonym">Anemone thalictroides</name>
    <dbReference type="NCBI Taxonomy" id="46969"/>
    <lineage>
        <taxon>Eukaryota</taxon>
        <taxon>Viridiplantae</taxon>
        <taxon>Streptophyta</taxon>
        <taxon>Embryophyta</taxon>
        <taxon>Tracheophyta</taxon>
        <taxon>Spermatophyta</taxon>
        <taxon>Magnoliopsida</taxon>
        <taxon>Ranunculales</taxon>
        <taxon>Ranunculaceae</taxon>
        <taxon>Thalictroideae</taxon>
        <taxon>Thalictrum</taxon>
    </lineage>
</organism>
<dbReference type="AlphaFoldDB" id="A0A7J6XB19"/>
<dbReference type="Proteomes" id="UP000554482">
    <property type="component" value="Unassembled WGS sequence"/>
</dbReference>